<evidence type="ECO:0000256" key="6">
    <source>
        <dbReference type="ARBA" id="ARBA00022989"/>
    </source>
</evidence>
<dbReference type="Pfam" id="PF13231">
    <property type="entry name" value="PMT_2"/>
    <property type="match status" value="1"/>
</dbReference>
<dbReference type="GO" id="GO:0016763">
    <property type="term" value="F:pentosyltransferase activity"/>
    <property type="evidence" value="ECO:0007669"/>
    <property type="project" value="TreeGrafter"/>
</dbReference>
<dbReference type="Proteomes" id="UP000178851">
    <property type="component" value="Unassembled WGS sequence"/>
</dbReference>
<keyword evidence="4" id="KW-0808">Transferase</keyword>
<accession>A0A1F7YHG2</accession>
<feature type="transmembrane region" description="Helical" evidence="8">
    <location>
        <begin position="242"/>
        <end position="259"/>
    </location>
</feature>
<keyword evidence="2" id="KW-1003">Cell membrane</keyword>
<keyword evidence="3" id="KW-0328">Glycosyltransferase</keyword>
<evidence type="ECO:0000313" key="10">
    <source>
        <dbReference type="EMBL" id="OGM26743.1"/>
    </source>
</evidence>
<dbReference type="InterPro" id="IPR050297">
    <property type="entry name" value="LipidA_mod_glycosyltrf_83"/>
</dbReference>
<comment type="caution">
    <text evidence="10">The sequence shown here is derived from an EMBL/GenBank/DDBJ whole genome shotgun (WGS) entry which is preliminary data.</text>
</comment>
<evidence type="ECO:0000256" key="3">
    <source>
        <dbReference type="ARBA" id="ARBA00022676"/>
    </source>
</evidence>
<dbReference type="PANTHER" id="PTHR33908:SF11">
    <property type="entry name" value="MEMBRANE PROTEIN"/>
    <property type="match status" value="1"/>
</dbReference>
<name>A0A1F7YHG2_9BACT</name>
<feature type="transmembrane region" description="Helical" evidence="8">
    <location>
        <begin position="266"/>
        <end position="284"/>
    </location>
</feature>
<keyword evidence="6 8" id="KW-1133">Transmembrane helix</keyword>
<evidence type="ECO:0000313" key="11">
    <source>
        <dbReference type="Proteomes" id="UP000178851"/>
    </source>
</evidence>
<protein>
    <recommendedName>
        <fullName evidence="9">Glycosyltransferase RgtA/B/C/D-like domain-containing protein</fullName>
    </recommendedName>
</protein>
<dbReference type="AlphaFoldDB" id="A0A1F7YHG2"/>
<dbReference type="PANTHER" id="PTHR33908">
    <property type="entry name" value="MANNOSYLTRANSFERASE YKCB-RELATED"/>
    <property type="match status" value="1"/>
</dbReference>
<feature type="transmembrane region" description="Helical" evidence="8">
    <location>
        <begin position="314"/>
        <end position="334"/>
    </location>
</feature>
<dbReference type="EMBL" id="MGGI01000011">
    <property type="protein sequence ID" value="OGM26743.1"/>
    <property type="molecule type" value="Genomic_DNA"/>
</dbReference>
<gene>
    <name evidence="10" type="ORF">A2627_04170</name>
</gene>
<evidence type="ECO:0000256" key="2">
    <source>
        <dbReference type="ARBA" id="ARBA00022475"/>
    </source>
</evidence>
<reference evidence="10 11" key="1">
    <citation type="journal article" date="2016" name="Nat. Commun.">
        <title>Thousands of microbial genomes shed light on interconnected biogeochemical processes in an aquifer system.</title>
        <authorList>
            <person name="Anantharaman K."/>
            <person name="Brown C.T."/>
            <person name="Hug L.A."/>
            <person name="Sharon I."/>
            <person name="Castelle C.J."/>
            <person name="Probst A.J."/>
            <person name="Thomas B.C."/>
            <person name="Singh A."/>
            <person name="Wilkins M.J."/>
            <person name="Karaoz U."/>
            <person name="Brodie E.L."/>
            <person name="Williams K.H."/>
            <person name="Hubbard S.S."/>
            <person name="Banfield J.F."/>
        </authorList>
    </citation>
    <scope>NUCLEOTIDE SEQUENCE [LARGE SCALE GENOMIC DNA]</scope>
</reference>
<dbReference type="InterPro" id="IPR038731">
    <property type="entry name" value="RgtA/B/C-like"/>
</dbReference>
<evidence type="ECO:0000256" key="1">
    <source>
        <dbReference type="ARBA" id="ARBA00004651"/>
    </source>
</evidence>
<evidence type="ECO:0000256" key="7">
    <source>
        <dbReference type="ARBA" id="ARBA00023136"/>
    </source>
</evidence>
<comment type="subcellular location">
    <subcellularLocation>
        <location evidence="1">Cell membrane</location>
        <topology evidence="1">Multi-pass membrane protein</topology>
    </subcellularLocation>
</comment>
<feature type="transmembrane region" description="Helical" evidence="8">
    <location>
        <begin position="148"/>
        <end position="171"/>
    </location>
</feature>
<sequence>MLNQFNVSLWGDEAFSAILSMKPVSQIISIISRDTSPPLYNITEHIWFRFFGTSEIAIRLLSFLYFLIAIFFVYKIGSFLFSRRIGLLGAVMTFFNPFFFVYAFEGRMYSILAAGVAASMYFFARIIFSKNSLDAKDLVGYILSTTWALYSHHFSIFALLVQGLWFLIILVSGKKKIAFSPQSGLFIFKSFIIIGILYIPWMVPLYNQTQMVGSGFWLGKPNLADLRNLIYKYLAEGINHPLSKLSLYLVLLVLVLRRWSRNVKKSLFLVSWFLGPIILTWAVSQKFQSVFFDRYLLYTIPAATLLLSSNARKYTGIVLAVIIPLFLLIDYNYFIYPTKRPFRELAAYVKEVKRGDDFLVNWNSSSHHLWESKYYGIPAPIYIPSGNQLPFFVGTALMEPGDVINKFPDRVQNWPNRDLPAGRQGKPPKIQRIGVITSGNVDEIKLAGYTIEETKTFGDLKFAWYKAP</sequence>
<feature type="transmembrane region" description="Helical" evidence="8">
    <location>
        <begin position="183"/>
        <end position="203"/>
    </location>
</feature>
<feature type="transmembrane region" description="Helical" evidence="8">
    <location>
        <begin position="56"/>
        <end position="74"/>
    </location>
</feature>
<feature type="domain" description="Glycosyltransferase RgtA/B/C/D-like" evidence="9">
    <location>
        <begin position="37"/>
        <end position="177"/>
    </location>
</feature>
<keyword evidence="5 8" id="KW-0812">Transmembrane</keyword>
<dbReference type="GO" id="GO:0009103">
    <property type="term" value="P:lipopolysaccharide biosynthetic process"/>
    <property type="evidence" value="ECO:0007669"/>
    <property type="project" value="UniProtKB-ARBA"/>
</dbReference>
<proteinExistence type="predicted"/>
<evidence type="ECO:0000256" key="8">
    <source>
        <dbReference type="SAM" id="Phobius"/>
    </source>
</evidence>
<organism evidence="10 11">
    <name type="scientific">Candidatus Woesebacteria bacterium RIFCSPHIGHO2_01_FULL_39_28</name>
    <dbReference type="NCBI Taxonomy" id="1802496"/>
    <lineage>
        <taxon>Bacteria</taxon>
        <taxon>Candidatus Woeseibacteriota</taxon>
    </lineage>
</organism>
<feature type="transmembrane region" description="Helical" evidence="8">
    <location>
        <begin position="111"/>
        <end position="128"/>
    </location>
</feature>
<dbReference type="GO" id="GO:0005886">
    <property type="term" value="C:plasma membrane"/>
    <property type="evidence" value="ECO:0007669"/>
    <property type="project" value="UniProtKB-SubCell"/>
</dbReference>
<evidence type="ECO:0000259" key="9">
    <source>
        <dbReference type="Pfam" id="PF13231"/>
    </source>
</evidence>
<evidence type="ECO:0000256" key="5">
    <source>
        <dbReference type="ARBA" id="ARBA00022692"/>
    </source>
</evidence>
<evidence type="ECO:0000256" key="4">
    <source>
        <dbReference type="ARBA" id="ARBA00022679"/>
    </source>
</evidence>
<keyword evidence="7 8" id="KW-0472">Membrane</keyword>
<feature type="transmembrane region" description="Helical" evidence="8">
    <location>
        <begin position="86"/>
        <end position="104"/>
    </location>
</feature>